<reference evidence="6 7" key="1">
    <citation type="submission" date="2016-10" db="EMBL/GenBank/DDBJ databases">
        <authorList>
            <person name="de Groot N.N."/>
        </authorList>
    </citation>
    <scope>NUCLEOTIDE SEQUENCE [LARGE SCALE GENOMIC DNA]</scope>
    <source>
        <strain evidence="6 7">DSM 8423</strain>
    </source>
</reference>
<dbReference type="AlphaFoldDB" id="A0A1H7XL15"/>
<dbReference type="SUPFAM" id="SSF52096">
    <property type="entry name" value="ClpP/crotonase"/>
    <property type="match status" value="1"/>
</dbReference>
<dbReference type="InterPro" id="IPR004635">
    <property type="entry name" value="Pept_S49_SppA"/>
</dbReference>
<evidence type="ECO:0000256" key="2">
    <source>
        <dbReference type="ARBA" id="ARBA00022670"/>
    </source>
</evidence>
<dbReference type="InterPro" id="IPR001907">
    <property type="entry name" value="ClpP"/>
</dbReference>
<dbReference type="NCBIfam" id="TIGR00706">
    <property type="entry name" value="SppA_dom"/>
    <property type="match status" value="1"/>
</dbReference>
<feature type="domain" description="Peptidase S49" evidence="5">
    <location>
        <begin position="98"/>
        <end position="248"/>
    </location>
</feature>
<dbReference type="GO" id="GO:0004176">
    <property type="term" value="F:ATP-dependent peptidase activity"/>
    <property type="evidence" value="ECO:0007669"/>
    <property type="project" value="InterPro"/>
</dbReference>
<name>A0A1H7XL15_9BACT</name>
<keyword evidence="4" id="KW-0720">Serine protease</keyword>
<dbReference type="InterPro" id="IPR002142">
    <property type="entry name" value="Peptidase_S49"/>
</dbReference>
<evidence type="ECO:0000259" key="5">
    <source>
        <dbReference type="Pfam" id="PF01343"/>
    </source>
</evidence>
<sequence length="309" mass="34163">MKRHPVIWGIALLLFLLLMFFSLIHGLTFIAGKRSAFTSTNKIGIVDVEGIIKDSTEVVENLQEFGKDDSVKGVILRINSPGGGVAASQEIYDAVMELRKRKRVLASMSSVAASGGYLVACAGEKIVANPGTLTGSISAVMYFTNTEELLSKVGVKASVIKSGKYKDIGSPIREMTEDEKSLLQGLVDDIYRQFLDVVIRHRAISSNTIKNIADGRIFTGRQAQQLGLVDYLGDKQYAIKMLAKLVGIQGDPVVVYPRKRYESMLDYFFQQTGSTLSSVLSREQNLSFGIHYLMDSYRMRMSVLPDMTH</sequence>
<evidence type="ECO:0000256" key="3">
    <source>
        <dbReference type="ARBA" id="ARBA00022801"/>
    </source>
</evidence>
<evidence type="ECO:0000313" key="6">
    <source>
        <dbReference type="EMBL" id="SEM34343.1"/>
    </source>
</evidence>
<proteinExistence type="inferred from homology"/>
<comment type="similarity">
    <text evidence="1">Belongs to the peptidase S49 family.</text>
</comment>
<gene>
    <name evidence="6" type="ORF">SAMN04489760_11123</name>
</gene>
<dbReference type="OrthoDB" id="9764363at2"/>
<dbReference type="GO" id="GO:0006508">
    <property type="term" value="P:proteolysis"/>
    <property type="evidence" value="ECO:0007669"/>
    <property type="project" value="UniProtKB-KW"/>
</dbReference>
<dbReference type="Proteomes" id="UP000198744">
    <property type="component" value="Unassembled WGS sequence"/>
</dbReference>
<keyword evidence="2" id="KW-0645">Protease</keyword>
<organism evidence="6 7">
    <name type="scientific">Syntrophus gentianae</name>
    <dbReference type="NCBI Taxonomy" id="43775"/>
    <lineage>
        <taxon>Bacteria</taxon>
        <taxon>Pseudomonadati</taxon>
        <taxon>Thermodesulfobacteriota</taxon>
        <taxon>Syntrophia</taxon>
        <taxon>Syntrophales</taxon>
        <taxon>Syntrophaceae</taxon>
        <taxon>Syntrophus</taxon>
    </lineage>
</organism>
<keyword evidence="3" id="KW-0378">Hydrolase</keyword>
<keyword evidence="7" id="KW-1185">Reference proteome</keyword>
<dbReference type="Gene3D" id="3.90.226.10">
    <property type="entry name" value="2-enoyl-CoA Hydratase, Chain A, domain 1"/>
    <property type="match status" value="1"/>
</dbReference>
<evidence type="ECO:0000313" key="7">
    <source>
        <dbReference type="Proteomes" id="UP000198744"/>
    </source>
</evidence>
<accession>A0A1H7XL15</accession>
<dbReference type="InterPro" id="IPR029045">
    <property type="entry name" value="ClpP/crotonase-like_dom_sf"/>
</dbReference>
<dbReference type="PANTHER" id="PTHR42987">
    <property type="entry name" value="PEPTIDASE S49"/>
    <property type="match status" value="1"/>
</dbReference>
<dbReference type="STRING" id="43775.SAMN04489760_11123"/>
<dbReference type="GO" id="GO:0004252">
    <property type="term" value="F:serine-type endopeptidase activity"/>
    <property type="evidence" value="ECO:0007669"/>
    <property type="project" value="InterPro"/>
</dbReference>
<dbReference type="EMBL" id="FOBS01000011">
    <property type="protein sequence ID" value="SEM34343.1"/>
    <property type="molecule type" value="Genomic_DNA"/>
</dbReference>
<dbReference type="PRINTS" id="PR00127">
    <property type="entry name" value="CLPPROTEASEP"/>
</dbReference>
<dbReference type="InterPro" id="IPR047272">
    <property type="entry name" value="S49_SppA_C"/>
</dbReference>
<evidence type="ECO:0000256" key="1">
    <source>
        <dbReference type="ARBA" id="ARBA00008683"/>
    </source>
</evidence>
<dbReference type="CDD" id="cd07023">
    <property type="entry name" value="S49_Sppa_N_C"/>
    <property type="match status" value="1"/>
</dbReference>
<evidence type="ECO:0000256" key="4">
    <source>
        <dbReference type="ARBA" id="ARBA00022825"/>
    </source>
</evidence>
<dbReference type="PANTHER" id="PTHR42987:SF7">
    <property type="entry name" value="SIGNAL PEPTIDE PEPTIDASE SPPA-RELATED"/>
    <property type="match status" value="1"/>
</dbReference>
<dbReference type="Gene3D" id="6.20.330.10">
    <property type="match status" value="1"/>
</dbReference>
<protein>
    <submittedName>
        <fullName evidence="6">Signal peptide peptidase A. Serine peptidase. MEROPS family S49</fullName>
    </submittedName>
</protein>
<dbReference type="Pfam" id="PF01343">
    <property type="entry name" value="Peptidase_S49"/>
    <property type="match status" value="1"/>
</dbReference>